<gene>
    <name evidence="3" type="primary">Cep112</name>
</gene>
<dbReference type="Proteomes" id="UP000694385">
    <property type="component" value="Unassembled WGS sequence"/>
</dbReference>
<evidence type="ECO:0000256" key="1">
    <source>
        <dbReference type="SAM" id="Coils"/>
    </source>
</evidence>
<dbReference type="InterPro" id="IPR055310">
    <property type="entry name" value="CEP112"/>
</dbReference>
<evidence type="ECO:0000313" key="4">
    <source>
        <dbReference type="Proteomes" id="UP000694385"/>
    </source>
</evidence>
<keyword evidence="1" id="KW-0175">Coiled coil</keyword>
<sequence length="956" mass="112836">SVMEMGSEEEKWEKLDAEFDHFVVDMKPFVLRLPHRSERQRCALWIRKLCEPSGTGAGLMGRKNRNLYAKLLLHMLKRGTLEGPFTHRPEPGTLKTLPSYMSIYFDEPNPARAKGSSPERLPDWVMGELGTSEPRTSESWRLSSGEDNTLVLSSTDAHREEFTEKLPIQSHSVSPTYREDGQNITPKICEVHSKKSPVCLDDSDIEARLNSWNLGIENPRYLRQKPLPVSLMTPKFSLRKSSSLHDDHFLSRMHEKELDMKAKMMEAKFHEEKLKLQQKHDADVQKILERKNNEIEEMKNLYKKKQSETEECIRMLEKKVQTLIRDCQVIRETKENQITELKKICEQSAESLNNDWEKKLHSAVAEMEKEKFELQKQHTENIQELLEDTNVRLNKMESEYMVQTQSTNHMVKELEARVQQLTGEAENSHLQKQKLLNEKLELERCYQITCNELQEVKARRNILHKEKDHLINDYEQNMKLLQTKYDADMNLLKQEHALSASKASGKIEELEQNICQLKQQLQESELQRKQQLKDQEKKFQMEKNNLKHSYEKKVHELQSELEKEKEEAQRKNHKFEEVLKEKEEQLTHVTEVQRLQAQQANAALEEFKQQVEANSEKVYAEMKEQMEKVEADLTRSKSLREKQSKEFLWQLEEVKQRYEQQIVELKLEHEQERTHLLQQHNAEKDSLVRDHEREIENLEKQLRSANMEHENQIQEFKKRDAQVITDMETQVHKLREELINVNSQRKQQLVELGLLREEEKQRAARDHETAVCKLKAESEKMKMELKKAHAAETEMTLEKASSRLKQIEKEYTQKLSRSSQIIAELQTTISSLKEESSRQQLAAERRLQDVIQKFEDEKKQLIRDNDRAIKALQDELESRSNQVRSAEKKLQYKELESQEQITYIRQEYETKFKGLMPASLRQELEDTISSLKSQVNFLQKRASILQEELTACQGRR</sequence>
<protein>
    <submittedName>
        <fullName evidence="3">Centrosomal protein 112</fullName>
    </submittedName>
</protein>
<dbReference type="Pfam" id="PF14846">
    <property type="entry name" value="DUF4485"/>
    <property type="match status" value="1"/>
</dbReference>
<keyword evidence="4" id="KW-1185">Reference proteome</keyword>
<name>A0A8C5LE09_JACJA</name>
<feature type="coiled-coil region" evidence="1">
    <location>
        <begin position="921"/>
        <end position="948"/>
    </location>
</feature>
<dbReference type="Ensembl" id="ENSJJAT00000028087.1">
    <property type="protein sequence ID" value="ENSJJAP00000021533.1"/>
    <property type="gene ID" value="ENSJJAG00000021814.1"/>
</dbReference>
<feature type="coiled-coil region" evidence="1">
    <location>
        <begin position="281"/>
        <end position="311"/>
    </location>
</feature>
<feature type="coiled-coil region" evidence="1">
    <location>
        <begin position="790"/>
        <end position="889"/>
    </location>
</feature>
<dbReference type="GO" id="GO:0005813">
    <property type="term" value="C:centrosome"/>
    <property type="evidence" value="ECO:0007669"/>
    <property type="project" value="Ensembl"/>
</dbReference>
<dbReference type="PANTHER" id="PTHR18871">
    <property type="entry name" value="CENTROSOMAL PROTEIN OF 112 KDA"/>
    <property type="match status" value="1"/>
</dbReference>
<dbReference type="AlphaFoldDB" id="A0A8C5LE09"/>
<dbReference type="GeneTree" id="ENSGT00390000006544"/>
<proteinExistence type="predicted"/>
<reference evidence="3" key="2">
    <citation type="submission" date="2025-09" db="UniProtKB">
        <authorList>
            <consortium name="Ensembl"/>
        </authorList>
    </citation>
    <scope>IDENTIFICATION</scope>
</reference>
<evidence type="ECO:0000313" key="3">
    <source>
        <dbReference type="Ensembl" id="ENSJJAP00000021533.1"/>
    </source>
</evidence>
<reference evidence="3" key="1">
    <citation type="submission" date="2025-08" db="UniProtKB">
        <authorList>
            <consortium name="Ensembl"/>
        </authorList>
    </citation>
    <scope>IDENTIFICATION</scope>
</reference>
<organism evidence="3 4">
    <name type="scientific">Jaculus jaculus</name>
    <name type="common">Lesser Egyptian jerboa</name>
    <dbReference type="NCBI Taxonomy" id="51337"/>
    <lineage>
        <taxon>Eukaryota</taxon>
        <taxon>Metazoa</taxon>
        <taxon>Chordata</taxon>
        <taxon>Craniata</taxon>
        <taxon>Vertebrata</taxon>
        <taxon>Euteleostomi</taxon>
        <taxon>Mammalia</taxon>
        <taxon>Eutheria</taxon>
        <taxon>Euarchontoglires</taxon>
        <taxon>Glires</taxon>
        <taxon>Rodentia</taxon>
        <taxon>Myomorpha</taxon>
        <taxon>Dipodoidea</taxon>
        <taxon>Dipodidae</taxon>
        <taxon>Dipodinae</taxon>
        <taxon>Jaculus</taxon>
    </lineage>
</organism>
<accession>A0A8C5LE09</accession>
<dbReference type="InterPro" id="IPR027831">
    <property type="entry name" value="DUF4485"/>
</dbReference>
<dbReference type="PANTHER" id="PTHR18871:SF2">
    <property type="entry name" value="CENTROSOMAL PROTEIN OF 112 KDA"/>
    <property type="match status" value="1"/>
</dbReference>
<feature type="coiled-coil region" evidence="1">
    <location>
        <begin position="357"/>
        <end position="744"/>
    </location>
</feature>
<evidence type="ECO:0000259" key="2">
    <source>
        <dbReference type="Pfam" id="PF14846"/>
    </source>
</evidence>
<feature type="domain" description="DUF4485" evidence="2">
    <location>
        <begin position="15"/>
        <end position="100"/>
    </location>
</feature>